<evidence type="ECO:0000313" key="2">
    <source>
        <dbReference type="Proteomes" id="UP000576393"/>
    </source>
</evidence>
<reference evidence="1 2" key="1">
    <citation type="submission" date="2020-07" db="EMBL/GenBank/DDBJ databases">
        <title>Sequencing the genomes of 1000 actinobacteria strains.</title>
        <authorList>
            <person name="Klenk H.-P."/>
        </authorList>
    </citation>
    <scope>NUCLEOTIDE SEQUENCE [LARGE SCALE GENOMIC DNA]</scope>
    <source>
        <strain evidence="1 2">DSM 45763</strain>
    </source>
</reference>
<gene>
    <name evidence="1" type="ORF">HDA43_006438</name>
</gene>
<comment type="caution">
    <text evidence="1">The sequence shown here is derived from an EMBL/GenBank/DDBJ whole genome shotgun (WGS) entry which is preliminary data.</text>
</comment>
<organism evidence="1 2">
    <name type="scientific">Streptosporangium sandarakinum</name>
    <dbReference type="NCBI Taxonomy" id="1260955"/>
    <lineage>
        <taxon>Bacteria</taxon>
        <taxon>Bacillati</taxon>
        <taxon>Actinomycetota</taxon>
        <taxon>Actinomycetes</taxon>
        <taxon>Streptosporangiales</taxon>
        <taxon>Streptosporangiaceae</taxon>
        <taxon>Streptosporangium</taxon>
    </lineage>
</organism>
<protein>
    <submittedName>
        <fullName evidence="1">Tfp pilus assembly protein PilX</fullName>
    </submittedName>
</protein>
<dbReference type="Proteomes" id="UP000576393">
    <property type="component" value="Unassembled WGS sequence"/>
</dbReference>
<keyword evidence="2" id="KW-1185">Reference proteome</keyword>
<evidence type="ECO:0000313" key="1">
    <source>
        <dbReference type="EMBL" id="NYF44211.1"/>
    </source>
</evidence>
<name>A0A852VCT4_9ACTN</name>
<proteinExistence type="predicted"/>
<dbReference type="AlphaFoldDB" id="A0A852VCT4"/>
<dbReference type="EMBL" id="JACCCO010000003">
    <property type="protein sequence ID" value="NYF44211.1"/>
    <property type="molecule type" value="Genomic_DNA"/>
</dbReference>
<dbReference type="RefSeq" id="WP_179828178.1">
    <property type="nucleotide sequence ID" value="NZ_CP192034.1"/>
</dbReference>
<sequence>MNWIFAGAGLALAGLTVLAVLGLRVLVAARELGREVDRAHRRIEPARALLAERAAEARLSAAGRTPPRG</sequence>
<accession>A0A852VCT4</accession>